<evidence type="ECO:0000256" key="7">
    <source>
        <dbReference type="ARBA" id="ARBA00022989"/>
    </source>
</evidence>
<evidence type="ECO:0000256" key="5">
    <source>
        <dbReference type="ARBA" id="ARBA00022801"/>
    </source>
</evidence>
<protein>
    <recommendedName>
        <fullName evidence="9">Ribonuclease Y</fullName>
        <shortName evidence="9">RNase Y</shortName>
        <ecNumber evidence="9">3.1.-.-</ecNumber>
    </recommendedName>
</protein>
<evidence type="ECO:0000256" key="1">
    <source>
        <dbReference type="ARBA" id="ARBA00022475"/>
    </source>
</evidence>
<dbReference type="InterPro" id="IPR004087">
    <property type="entry name" value="KH_dom"/>
</dbReference>
<dbReference type="PROSITE" id="PS51831">
    <property type="entry name" value="HD"/>
    <property type="match status" value="1"/>
</dbReference>
<dbReference type="SMART" id="SM00322">
    <property type="entry name" value="KH"/>
    <property type="match status" value="1"/>
</dbReference>
<dbReference type="RefSeq" id="WP_075050669.1">
    <property type="nucleotide sequence ID" value="NZ_AP013293.1"/>
</dbReference>
<reference evidence="11 12" key="1">
    <citation type="journal article" date="2014" name="ISME J.">
        <title>Swapping symbionts in spittlebugs: evolutionary replacement of a reduced genome symbiont.</title>
        <authorList>
            <person name="Koga R."/>
            <person name="Moran N.A."/>
        </authorList>
    </citation>
    <scope>NUCLEOTIDE SEQUENCE [LARGE SCALE GENOMIC DNA]</scope>
    <source>
        <strain evidence="11 12">PSPU</strain>
    </source>
</reference>
<dbReference type="GO" id="GO:0006402">
    <property type="term" value="P:mRNA catabolic process"/>
    <property type="evidence" value="ECO:0007669"/>
    <property type="project" value="UniProtKB-UniRule"/>
</dbReference>
<dbReference type="InterPro" id="IPR017705">
    <property type="entry name" value="Ribonuclease_Y"/>
</dbReference>
<dbReference type="Pfam" id="PF00013">
    <property type="entry name" value="KH_1"/>
    <property type="match status" value="1"/>
</dbReference>
<evidence type="ECO:0000256" key="3">
    <source>
        <dbReference type="ARBA" id="ARBA00022722"/>
    </source>
</evidence>
<evidence type="ECO:0000313" key="11">
    <source>
        <dbReference type="EMBL" id="BAO66282.1"/>
    </source>
</evidence>
<dbReference type="PANTHER" id="PTHR35795:SF1">
    <property type="entry name" value="BIS(5'-NUCLEOSYL)-TETRAPHOSPHATASE, SYMMETRICAL"/>
    <property type="match status" value="1"/>
</dbReference>
<dbReference type="Gene3D" id="1.10.3210.10">
    <property type="entry name" value="Hypothetical protein af1432"/>
    <property type="match status" value="1"/>
</dbReference>
<dbReference type="GO" id="GO:0003723">
    <property type="term" value="F:RNA binding"/>
    <property type="evidence" value="ECO:0007669"/>
    <property type="project" value="UniProtKB-UniRule"/>
</dbReference>
<dbReference type="InterPro" id="IPR006674">
    <property type="entry name" value="HD_domain"/>
</dbReference>
<keyword evidence="1" id="KW-1003">Cell membrane</keyword>
<feature type="domain" description="HD" evidence="10">
    <location>
        <begin position="143"/>
        <end position="236"/>
    </location>
</feature>
<keyword evidence="4 9" id="KW-0255">Endonuclease</keyword>
<dbReference type="GO" id="GO:0016787">
    <property type="term" value="F:hydrolase activity"/>
    <property type="evidence" value="ECO:0007669"/>
    <property type="project" value="UniProtKB-KW"/>
</dbReference>
<sequence length="325" mass="36925">MIESIQRLATSITIENSISILNIDSLEMKKKIIGKNGINIRALETLTGVEIIIDDNPDYILISSFNPIRREIARLSISKLILDCIIYPSRIEEIVFISEKEILKEIFYIGKKTIIDMGIRIIHPELIKIVGKMKYRSSYGQNLLQHSCEVANLSSILSSEIGLNIKFAKRAGLLHDIGKVSDFESEFSHAVLGMNWAKKYGEHPYICNSIGSHHDEIEMKSLLSPIIQISDTISSSRPGVRRNHYDSYLKRLNDLEILALNCNGVKKAFALQSGKELRVIVESETIDEKKIYKLSRDLIIKIKNKVNFPGEIKITVIREIKSLEF</sequence>
<keyword evidence="5 9" id="KW-0378">Hydrolase</keyword>
<evidence type="ECO:0000256" key="2">
    <source>
        <dbReference type="ARBA" id="ARBA00022692"/>
    </source>
</evidence>
<dbReference type="SUPFAM" id="SSF54791">
    <property type="entry name" value="Eukaryotic type KH-domain (KH-domain type I)"/>
    <property type="match status" value="1"/>
</dbReference>
<dbReference type="GO" id="GO:0004521">
    <property type="term" value="F:RNA endonuclease activity"/>
    <property type="evidence" value="ECO:0007669"/>
    <property type="project" value="UniProtKB-UniRule"/>
</dbReference>
<dbReference type="Proteomes" id="UP000031659">
    <property type="component" value="Chromosome"/>
</dbReference>
<dbReference type="NCBIfam" id="TIGR00277">
    <property type="entry name" value="HDIG"/>
    <property type="match status" value="1"/>
</dbReference>
<proteinExistence type="inferred from homology"/>
<dbReference type="HAMAP" id="MF_00335">
    <property type="entry name" value="RNase_Y"/>
    <property type="match status" value="1"/>
</dbReference>
<dbReference type="EC" id="3.1.-.-" evidence="9"/>
<keyword evidence="3 9" id="KW-0540">Nuclease</keyword>
<evidence type="ECO:0000259" key="10">
    <source>
        <dbReference type="PROSITE" id="PS51831"/>
    </source>
</evidence>
<accession>A0AAD1EXT8</accession>
<dbReference type="PANTHER" id="PTHR35795">
    <property type="entry name" value="SLR1885 PROTEIN"/>
    <property type="match status" value="1"/>
</dbReference>
<evidence type="ECO:0000256" key="9">
    <source>
        <dbReference type="HAMAP-Rule" id="MF_00335"/>
    </source>
</evidence>
<dbReference type="InterPro" id="IPR036612">
    <property type="entry name" value="KH_dom_type_1_sf"/>
</dbReference>
<keyword evidence="8" id="KW-0472">Membrane</keyword>
<evidence type="ECO:0000256" key="4">
    <source>
        <dbReference type="ARBA" id="ARBA00022759"/>
    </source>
</evidence>
<dbReference type="SUPFAM" id="SSF109604">
    <property type="entry name" value="HD-domain/PDEase-like"/>
    <property type="match status" value="1"/>
</dbReference>
<dbReference type="AlphaFoldDB" id="A0AAD1EXT8"/>
<keyword evidence="2" id="KW-0812">Transmembrane</keyword>
<comment type="similarity">
    <text evidence="9">Belongs to the RNase Y family.</text>
</comment>
<evidence type="ECO:0000256" key="6">
    <source>
        <dbReference type="ARBA" id="ARBA00022884"/>
    </source>
</evidence>
<dbReference type="KEGG" id="smup:SMPSPU_119"/>
<dbReference type="PROSITE" id="PS50084">
    <property type="entry name" value="KH_TYPE_1"/>
    <property type="match status" value="1"/>
</dbReference>
<dbReference type="InterPro" id="IPR006675">
    <property type="entry name" value="HDIG_dom"/>
</dbReference>
<evidence type="ECO:0000256" key="8">
    <source>
        <dbReference type="ARBA" id="ARBA00023136"/>
    </source>
</evidence>
<comment type="function">
    <text evidence="9">Endoribonuclease that initiates mRNA decay.</text>
</comment>
<dbReference type="Pfam" id="PF01966">
    <property type="entry name" value="HD"/>
    <property type="match status" value="1"/>
</dbReference>
<dbReference type="CDD" id="cd22431">
    <property type="entry name" value="KH-I_RNaseY"/>
    <property type="match status" value="1"/>
</dbReference>
<name>A0AAD1EXT8_9FLAO</name>
<gene>
    <name evidence="9" type="primary">rny</name>
    <name evidence="11" type="ORF">SMPSPU_119</name>
</gene>
<evidence type="ECO:0000313" key="12">
    <source>
        <dbReference type="Proteomes" id="UP000031659"/>
    </source>
</evidence>
<dbReference type="InterPro" id="IPR004088">
    <property type="entry name" value="KH_dom_type_1"/>
</dbReference>
<keyword evidence="7" id="KW-1133">Transmembrane helix</keyword>
<dbReference type="GO" id="GO:0005886">
    <property type="term" value="C:plasma membrane"/>
    <property type="evidence" value="ECO:0007669"/>
    <property type="project" value="UniProtKB-UniRule"/>
</dbReference>
<keyword evidence="6 9" id="KW-0694">RNA-binding</keyword>
<organism evidence="11 12">
    <name type="scientific">Candidatus Karelsulcia muelleri PSPU</name>
    <dbReference type="NCBI Taxonomy" id="1189303"/>
    <lineage>
        <taxon>Bacteria</taxon>
        <taxon>Pseudomonadati</taxon>
        <taxon>Bacteroidota</taxon>
        <taxon>Flavobacteriia</taxon>
        <taxon>Flavobacteriales</taxon>
        <taxon>Candidatus Karelsulcia</taxon>
    </lineage>
</organism>
<dbReference type="EMBL" id="AP013293">
    <property type="protein sequence ID" value="BAO66282.1"/>
    <property type="molecule type" value="Genomic_DNA"/>
</dbReference>
<dbReference type="FunFam" id="1.10.3210.10:FF:000013">
    <property type="entry name" value="Ribonuclease Y"/>
    <property type="match status" value="1"/>
</dbReference>
<dbReference type="InterPro" id="IPR051094">
    <property type="entry name" value="Diverse_Catalytic_Enzymes"/>
</dbReference>